<protein>
    <submittedName>
        <fullName evidence="10">ABC transporter permease</fullName>
    </submittedName>
</protein>
<dbReference type="CDD" id="cd06261">
    <property type="entry name" value="TM_PBP2"/>
    <property type="match status" value="1"/>
</dbReference>
<keyword evidence="5 7" id="KW-1133">Transmembrane helix</keyword>
<feature type="transmembrane region" description="Helical" evidence="7">
    <location>
        <begin position="120"/>
        <end position="142"/>
    </location>
</feature>
<comment type="caution">
    <text evidence="10">The sequence shown here is derived from an EMBL/GenBank/DDBJ whole genome shotgun (WGS) entry which is preliminary data.</text>
</comment>
<evidence type="ECO:0000256" key="2">
    <source>
        <dbReference type="ARBA" id="ARBA00022448"/>
    </source>
</evidence>
<feature type="transmembrane region" description="Helical" evidence="7">
    <location>
        <begin position="187"/>
        <end position="208"/>
    </location>
</feature>
<keyword evidence="2 7" id="KW-0813">Transport</keyword>
<evidence type="ECO:0000256" key="8">
    <source>
        <dbReference type="SAM" id="MobiDB-lite"/>
    </source>
</evidence>
<feature type="domain" description="ABC transmembrane type-1" evidence="9">
    <location>
        <begin position="116"/>
        <end position="317"/>
    </location>
</feature>
<evidence type="ECO:0000256" key="6">
    <source>
        <dbReference type="ARBA" id="ARBA00023136"/>
    </source>
</evidence>
<evidence type="ECO:0000256" key="7">
    <source>
        <dbReference type="RuleBase" id="RU363032"/>
    </source>
</evidence>
<reference evidence="10 11" key="1">
    <citation type="submission" date="2023-05" db="EMBL/GenBank/DDBJ databases">
        <title>Gordonibacter KGMB12511T sp. nov., isolated from faeces of healthy Korean.</title>
        <authorList>
            <person name="Kim H.S."/>
            <person name="Kim J.-S."/>
            <person name="Suh M.K."/>
            <person name="Eom M.K."/>
            <person name="Do H.E."/>
            <person name="Lee J.-S."/>
        </authorList>
    </citation>
    <scope>NUCLEOTIDE SEQUENCE [LARGE SCALE GENOMIC DNA]</scope>
    <source>
        <strain evidence="10 11">KGMB12511</strain>
    </source>
</reference>
<proteinExistence type="inferred from homology"/>
<evidence type="ECO:0000256" key="5">
    <source>
        <dbReference type="ARBA" id="ARBA00022989"/>
    </source>
</evidence>
<evidence type="ECO:0000256" key="4">
    <source>
        <dbReference type="ARBA" id="ARBA00022692"/>
    </source>
</evidence>
<evidence type="ECO:0000259" key="9">
    <source>
        <dbReference type="PROSITE" id="PS50928"/>
    </source>
</evidence>
<sequence length="347" mass="36874">MTTTAPVNAGATVLDRPTPKEGEIEGGAVGEGAAPVANIPCAAAPCSRARSFRLKRTDAAARRKHRGRRRDVFSGVSIAVAGVVLLFVGSAIVAIVAGGITHFGEAITSAEVLFSLRMSVITSTISTALCLVLALPTAYALSRTFMPFKRAAEVLMELTLSLPYILLGFALLLIFSSPVGKMLKDVGFAVVFEPAGIVFAQLIVNLPFAIRMVRTAFAEVNPRMEFVAQTLGAMPGDVFRTVILPLCRNSLISTFVLTWARGMGEFGATLMLVGVTRMKTETLPGSIYLSISTGNTDTAMATAMIMLLLSAATLVVANVLNRPVGASRVGAEAKRGRRTFRGWTHRR</sequence>
<dbReference type="InterPro" id="IPR035906">
    <property type="entry name" value="MetI-like_sf"/>
</dbReference>
<comment type="subcellular location">
    <subcellularLocation>
        <location evidence="1 7">Cell membrane</location>
        <topology evidence="1 7">Multi-pass membrane protein</topology>
    </subcellularLocation>
</comment>
<accession>A0ABT7DJT6</accession>
<keyword evidence="11" id="KW-1185">Reference proteome</keyword>
<feature type="transmembrane region" description="Helical" evidence="7">
    <location>
        <begin position="154"/>
        <end position="175"/>
    </location>
</feature>
<feature type="region of interest" description="Disordered" evidence="8">
    <location>
        <begin position="1"/>
        <end position="20"/>
    </location>
</feature>
<name>A0ABT7DJT6_9ACTN</name>
<evidence type="ECO:0000256" key="3">
    <source>
        <dbReference type="ARBA" id="ARBA00022475"/>
    </source>
</evidence>
<feature type="transmembrane region" description="Helical" evidence="7">
    <location>
        <begin position="258"/>
        <end position="278"/>
    </location>
</feature>
<dbReference type="Pfam" id="PF00528">
    <property type="entry name" value="BPD_transp_1"/>
    <property type="match status" value="1"/>
</dbReference>
<feature type="transmembrane region" description="Helical" evidence="7">
    <location>
        <begin position="72"/>
        <end position="100"/>
    </location>
</feature>
<comment type="similarity">
    <text evidence="7">Belongs to the binding-protein-dependent transport system permease family.</text>
</comment>
<evidence type="ECO:0000256" key="1">
    <source>
        <dbReference type="ARBA" id="ARBA00004651"/>
    </source>
</evidence>
<gene>
    <name evidence="10" type="ORF">QNJ86_02480</name>
</gene>
<dbReference type="Proteomes" id="UP001232750">
    <property type="component" value="Unassembled WGS sequence"/>
</dbReference>
<dbReference type="EMBL" id="JASJEU010000005">
    <property type="protein sequence ID" value="MDJ1649657.1"/>
    <property type="molecule type" value="Genomic_DNA"/>
</dbReference>
<keyword evidence="4 7" id="KW-0812">Transmembrane</keyword>
<dbReference type="SUPFAM" id="SSF161098">
    <property type="entry name" value="MetI-like"/>
    <property type="match status" value="1"/>
</dbReference>
<evidence type="ECO:0000313" key="11">
    <source>
        <dbReference type="Proteomes" id="UP001232750"/>
    </source>
</evidence>
<organism evidence="10 11">
    <name type="scientific">Gordonibacter faecis</name>
    <dbReference type="NCBI Taxonomy" id="3047475"/>
    <lineage>
        <taxon>Bacteria</taxon>
        <taxon>Bacillati</taxon>
        <taxon>Actinomycetota</taxon>
        <taxon>Coriobacteriia</taxon>
        <taxon>Eggerthellales</taxon>
        <taxon>Eggerthellaceae</taxon>
        <taxon>Gordonibacter</taxon>
    </lineage>
</organism>
<dbReference type="RefSeq" id="WP_283830995.1">
    <property type="nucleotide sequence ID" value="NZ_JASJEU010000005.1"/>
</dbReference>
<dbReference type="PANTHER" id="PTHR30183:SF3">
    <property type="entry name" value="MOLYBDENUM TRANSPORT SYSTEM PERMEASE PROTEIN MODB"/>
    <property type="match status" value="1"/>
</dbReference>
<dbReference type="PANTHER" id="PTHR30183">
    <property type="entry name" value="MOLYBDENUM TRANSPORT SYSTEM PERMEASE PROTEIN MODB"/>
    <property type="match status" value="1"/>
</dbReference>
<feature type="transmembrane region" description="Helical" evidence="7">
    <location>
        <begin position="298"/>
        <end position="320"/>
    </location>
</feature>
<evidence type="ECO:0000313" key="10">
    <source>
        <dbReference type="EMBL" id="MDJ1649657.1"/>
    </source>
</evidence>
<dbReference type="PROSITE" id="PS50928">
    <property type="entry name" value="ABC_TM1"/>
    <property type="match status" value="1"/>
</dbReference>
<dbReference type="InterPro" id="IPR000515">
    <property type="entry name" value="MetI-like"/>
</dbReference>
<dbReference type="Gene3D" id="1.10.3720.10">
    <property type="entry name" value="MetI-like"/>
    <property type="match status" value="1"/>
</dbReference>
<keyword evidence="3" id="KW-1003">Cell membrane</keyword>
<keyword evidence="6 7" id="KW-0472">Membrane</keyword>